<sequence length="223" mass="25798">MKKTTNCVVLKEIETFHLENFQELCNHLASQDQDLKLILENHGYPLMCARENTFETLIHIILEQQVSLASALAALNKLKEKLTEITPEKILRVSDEEMRECYVSRQKNIYIKSLANAIVNGEIDLEKLSKMSNDEVRKELVSLKGIGNWTVDVYLMFTLQRTDIFPIGDLAAVNALKRLKQLPPKSTKEEIFEISEKWTPFRSIASMMLWHYYLSAPKKQKKP</sequence>
<comment type="similarity">
    <text evidence="2">Belongs to the alkylbase DNA glycosidase AlkA family.</text>
</comment>
<dbReference type="Gene3D" id="1.10.340.30">
    <property type="entry name" value="Hypothetical protein, domain 2"/>
    <property type="match status" value="1"/>
</dbReference>
<dbReference type="EMBL" id="FSRQ01000001">
    <property type="protein sequence ID" value="SIN93799.1"/>
    <property type="molecule type" value="Genomic_DNA"/>
</dbReference>
<dbReference type="Pfam" id="PF00730">
    <property type="entry name" value="HhH-GPD"/>
    <property type="match status" value="1"/>
</dbReference>
<comment type="catalytic activity">
    <reaction evidence="1">
        <text>Hydrolysis of alkylated DNA, releasing 3-methyladenine, 3-methylguanine, 7-methylguanine and 7-methyladenine.</text>
        <dbReference type="EC" id="3.2.2.21"/>
    </reaction>
</comment>
<evidence type="ECO:0000313" key="7">
    <source>
        <dbReference type="EMBL" id="SIN93799.1"/>
    </source>
</evidence>
<dbReference type="SMART" id="SM00478">
    <property type="entry name" value="ENDO3c"/>
    <property type="match status" value="1"/>
</dbReference>
<keyword evidence="5" id="KW-0234">DNA repair</keyword>
<evidence type="ECO:0000256" key="5">
    <source>
        <dbReference type="ARBA" id="ARBA00023204"/>
    </source>
</evidence>
<evidence type="ECO:0000256" key="1">
    <source>
        <dbReference type="ARBA" id="ARBA00000086"/>
    </source>
</evidence>
<dbReference type="GO" id="GO:0005737">
    <property type="term" value="C:cytoplasm"/>
    <property type="evidence" value="ECO:0007669"/>
    <property type="project" value="TreeGrafter"/>
</dbReference>
<dbReference type="GO" id="GO:0032131">
    <property type="term" value="F:alkylated DNA binding"/>
    <property type="evidence" value="ECO:0007669"/>
    <property type="project" value="TreeGrafter"/>
</dbReference>
<dbReference type="GO" id="GO:0006307">
    <property type="term" value="P:DNA alkylation repair"/>
    <property type="evidence" value="ECO:0007669"/>
    <property type="project" value="TreeGrafter"/>
</dbReference>
<keyword evidence="8" id="KW-1185">Reference proteome</keyword>
<evidence type="ECO:0000313" key="8">
    <source>
        <dbReference type="Proteomes" id="UP000184782"/>
    </source>
</evidence>
<feature type="domain" description="HhH-GPD" evidence="6">
    <location>
        <begin position="62"/>
        <end position="214"/>
    </location>
</feature>
<dbReference type="GO" id="GO:0008725">
    <property type="term" value="F:DNA-3-methyladenine glycosylase activity"/>
    <property type="evidence" value="ECO:0007669"/>
    <property type="project" value="TreeGrafter"/>
</dbReference>
<evidence type="ECO:0000256" key="3">
    <source>
        <dbReference type="ARBA" id="ARBA00012000"/>
    </source>
</evidence>
<dbReference type="SUPFAM" id="SSF48150">
    <property type="entry name" value="DNA-glycosylase"/>
    <property type="match status" value="1"/>
</dbReference>
<dbReference type="FunFam" id="1.10.340.30:FF:000004">
    <property type="entry name" value="DNA-3-methyladenine glycosylase II"/>
    <property type="match status" value="1"/>
</dbReference>
<organism evidence="7 8">
    <name type="scientific">Chryseobacterium scophthalmum</name>
    <dbReference type="NCBI Taxonomy" id="59733"/>
    <lineage>
        <taxon>Bacteria</taxon>
        <taxon>Pseudomonadati</taxon>
        <taxon>Bacteroidota</taxon>
        <taxon>Flavobacteriia</taxon>
        <taxon>Flavobacteriales</taxon>
        <taxon>Weeksellaceae</taxon>
        <taxon>Chryseobacterium group</taxon>
        <taxon>Chryseobacterium</taxon>
    </lineage>
</organism>
<accession>A0A1N6FEW6</accession>
<evidence type="ECO:0000256" key="4">
    <source>
        <dbReference type="ARBA" id="ARBA00022763"/>
    </source>
</evidence>
<dbReference type="STRING" id="59733.SAMN05421769_1249"/>
<evidence type="ECO:0000256" key="2">
    <source>
        <dbReference type="ARBA" id="ARBA00010817"/>
    </source>
</evidence>
<reference evidence="8" key="1">
    <citation type="submission" date="2016-12" db="EMBL/GenBank/DDBJ databases">
        <authorList>
            <person name="Varghese N."/>
            <person name="Submissions S."/>
        </authorList>
    </citation>
    <scope>NUCLEOTIDE SEQUENCE [LARGE SCALE GENOMIC DNA]</scope>
    <source>
        <strain evidence="8">DSM 16779</strain>
    </source>
</reference>
<dbReference type="InterPro" id="IPR051912">
    <property type="entry name" value="Alkylbase_DNA_Glycosylase/TA"/>
</dbReference>
<gene>
    <name evidence="7" type="ORF">SAMN05421769_1249</name>
</gene>
<dbReference type="GO" id="GO:0032993">
    <property type="term" value="C:protein-DNA complex"/>
    <property type="evidence" value="ECO:0007669"/>
    <property type="project" value="TreeGrafter"/>
</dbReference>
<dbReference type="RefSeq" id="WP_074229424.1">
    <property type="nucleotide sequence ID" value="NZ_FSRQ01000001.1"/>
</dbReference>
<proteinExistence type="inferred from homology"/>
<evidence type="ECO:0000259" key="6">
    <source>
        <dbReference type="SMART" id="SM00478"/>
    </source>
</evidence>
<dbReference type="Gene3D" id="1.10.1670.40">
    <property type="match status" value="1"/>
</dbReference>
<keyword evidence="4" id="KW-0227">DNA damage</keyword>
<dbReference type="InterPro" id="IPR011257">
    <property type="entry name" value="DNA_glycosylase"/>
</dbReference>
<dbReference type="GO" id="GO:0043916">
    <property type="term" value="F:DNA-7-methylguanine glycosylase activity"/>
    <property type="evidence" value="ECO:0007669"/>
    <property type="project" value="TreeGrafter"/>
</dbReference>
<protein>
    <recommendedName>
        <fullName evidence="3">DNA-3-methyladenine glycosylase II</fullName>
        <ecNumber evidence="3">3.2.2.21</ecNumber>
    </recommendedName>
</protein>
<dbReference type="CDD" id="cd00056">
    <property type="entry name" value="ENDO3c"/>
    <property type="match status" value="1"/>
</dbReference>
<dbReference type="PANTHER" id="PTHR43003">
    <property type="entry name" value="DNA-3-METHYLADENINE GLYCOSYLASE"/>
    <property type="match status" value="1"/>
</dbReference>
<dbReference type="PANTHER" id="PTHR43003:SF5">
    <property type="entry name" value="DNA-3-METHYLADENINE GLYCOSYLASE"/>
    <property type="match status" value="1"/>
</dbReference>
<dbReference type="GO" id="GO:0006285">
    <property type="term" value="P:base-excision repair, AP site formation"/>
    <property type="evidence" value="ECO:0007669"/>
    <property type="project" value="TreeGrafter"/>
</dbReference>
<dbReference type="AlphaFoldDB" id="A0A1N6FEW6"/>
<dbReference type="InterPro" id="IPR003265">
    <property type="entry name" value="HhH-GPD_domain"/>
</dbReference>
<name>A0A1N6FEW6_9FLAO</name>
<dbReference type="OrthoDB" id="9785929at2"/>
<dbReference type="Proteomes" id="UP000184782">
    <property type="component" value="Unassembled WGS sequence"/>
</dbReference>
<dbReference type="EC" id="3.2.2.21" evidence="3"/>